<dbReference type="InterPro" id="IPR023210">
    <property type="entry name" value="NADP_OxRdtase_dom"/>
</dbReference>
<dbReference type="OrthoDB" id="9803483at2"/>
<dbReference type="Proteomes" id="UP000265848">
    <property type="component" value="Unassembled WGS sequence"/>
</dbReference>
<dbReference type="Pfam" id="PF00248">
    <property type="entry name" value="Aldo_ket_red"/>
    <property type="match status" value="1"/>
</dbReference>
<evidence type="ECO:0000313" key="3">
    <source>
        <dbReference type="EMBL" id="RII39397.1"/>
    </source>
</evidence>
<gene>
    <name evidence="3" type="ORF">DL237_07065</name>
</gene>
<feature type="domain" description="NADP-dependent oxidoreductase" evidence="2">
    <location>
        <begin position="18"/>
        <end position="306"/>
    </location>
</feature>
<dbReference type="EMBL" id="QWJJ01000005">
    <property type="protein sequence ID" value="RII39397.1"/>
    <property type="molecule type" value="Genomic_DNA"/>
</dbReference>
<evidence type="ECO:0000259" key="2">
    <source>
        <dbReference type="Pfam" id="PF00248"/>
    </source>
</evidence>
<proteinExistence type="predicted"/>
<dbReference type="AlphaFoldDB" id="A0A399J479"/>
<dbReference type="Gene3D" id="3.20.20.100">
    <property type="entry name" value="NADP-dependent oxidoreductase domain"/>
    <property type="match status" value="1"/>
</dbReference>
<keyword evidence="4" id="KW-1185">Reference proteome</keyword>
<dbReference type="InterPro" id="IPR036812">
    <property type="entry name" value="NAD(P)_OxRdtase_dom_sf"/>
</dbReference>
<dbReference type="SUPFAM" id="SSF51430">
    <property type="entry name" value="NAD(P)-linked oxidoreductase"/>
    <property type="match status" value="1"/>
</dbReference>
<dbReference type="GO" id="GO:0005737">
    <property type="term" value="C:cytoplasm"/>
    <property type="evidence" value="ECO:0007669"/>
    <property type="project" value="TreeGrafter"/>
</dbReference>
<name>A0A399J479_9RHOB</name>
<evidence type="ECO:0000256" key="1">
    <source>
        <dbReference type="ARBA" id="ARBA00023002"/>
    </source>
</evidence>
<accession>A0A399J479</accession>
<protein>
    <submittedName>
        <fullName evidence="3">Aldo/keto reductase</fullName>
    </submittedName>
</protein>
<comment type="caution">
    <text evidence="3">The sequence shown here is derived from an EMBL/GenBank/DDBJ whole genome shotgun (WGS) entry which is preliminary data.</text>
</comment>
<dbReference type="PANTHER" id="PTHR43625">
    <property type="entry name" value="AFLATOXIN B1 ALDEHYDE REDUCTASE"/>
    <property type="match status" value="1"/>
</dbReference>
<dbReference type="GO" id="GO:0016491">
    <property type="term" value="F:oxidoreductase activity"/>
    <property type="evidence" value="ECO:0007669"/>
    <property type="project" value="UniProtKB-KW"/>
</dbReference>
<reference evidence="3 4" key="1">
    <citation type="submission" date="2018-08" db="EMBL/GenBank/DDBJ databases">
        <title>Pseudooceanicola sediminis CY03 in the family Rhodobacteracea.</title>
        <authorList>
            <person name="Zhang Y.-J."/>
        </authorList>
    </citation>
    <scope>NUCLEOTIDE SEQUENCE [LARGE SCALE GENOMIC DNA]</scope>
    <source>
        <strain evidence="3 4">CY03</strain>
    </source>
</reference>
<dbReference type="PRINTS" id="PR00069">
    <property type="entry name" value="ALDKETRDTASE"/>
</dbReference>
<dbReference type="RefSeq" id="WP_119398353.1">
    <property type="nucleotide sequence ID" value="NZ_QWJJ01000005.1"/>
</dbReference>
<evidence type="ECO:0000313" key="4">
    <source>
        <dbReference type="Proteomes" id="UP000265848"/>
    </source>
</evidence>
<dbReference type="PANTHER" id="PTHR43625:SF40">
    <property type="entry name" value="ALDO-KETO REDUCTASE YAKC [NADP(+)]"/>
    <property type="match status" value="1"/>
</dbReference>
<keyword evidence="1" id="KW-0560">Oxidoreductase</keyword>
<dbReference type="InterPro" id="IPR020471">
    <property type="entry name" value="AKR"/>
</dbReference>
<sequence>MTFKQVELGRGGPLVPQLGFGAMSLAGMFGPTDEATSFATLDAAIAGGITFWDTANIYGMGISETVLGKYIAEKAPQITLATKASIVPGPPRTIDNSYDHLRSELEQSLKRLNVDRVDLFYAHRHNPDTPPEALAETMQRLIDAGLIGGYGLSEVAPGTVARAHAVSPVRAVQNEYSLWSRQPELGLIDLCERLGIAFVAFSPLARGMFGEVSIHPDNMREGEFRRVNPRFIEPNYSYNLAAIDGFRDWAHGKGWTVAAAALAWVLARGEHVIPIPGTRTPGHLNEWLGAADITLSAQDMAEIAALLPVGFAHGDRYSDSQAASVERYC</sequence>
<dbReference type="InterPro" id="IPR050791">
    <property type="entry name" value="Aldo-Keto_reductase"/>
</dbReference>
<organism evidence="3 4">
    <name type="scientific">Pseudooceanicola sediminis</name>
    <dbReference type="NCBI Taxonomy" id="2211117"/>
    <lineage>
        <taxon>Bacteria</taxon>
        <taxon>Pseudomonadati</taxon>
        <taxon>Pseudomonadota</taxon>
        <taxon>Alphaproteobacteria</taxon>
        <taxon>Rhodobacterales</taxon>
        <taxon>Paracoccaceae</taxon>
        <taxon>Pseudooceanicola</taxon>
    </lineage>
</organism>